<dbReference type="PROSITE" id="PS00629">
    <property type="entry name" value="IMP_1"/>
    <property type="match status" value="1"/>
</dbReference>
<proteinExistence type="predicted"/>
<feature type="region of interest" description="Disordered" evidence="5">
    <location>
        <begin position="198"/>
        <end position="297"/>
    </location>
</feature>
<dbReference type="GO" id="GO:0006020">
    <property type="term" value="P:inositol metabolic process"/>
    <property type="evidence" value="ECO:0007669"/>
    <property type="project" value="TreeGrafter"/>
</dbReference>
<feature type="binding site" evidence="4">
    <location>
        <position position="68"/>
    </location>
    <ligand>
        <name>Mg(2+)</name>
        <dbReference type="ChEBI" id="CHEBI:18420"/>
        <label>1</label>
        <note>catalytic</note>
    </ligand>
</feature>
<reference evidence="6 7" key="1">
    <citation type="submission" date="2019-10" db="EMBL/GenBank/DDBJ databases">
        <title>Rubrobacter sp nov SCSIO 52090 isolated from a deep-sea sediment in the South China Sea.</title>
        <authorList>
            <person name="Chen R.W."/>
        </authorList>
    </citation>
    <scope>NUCLEOTIDE SEQUENCE [LARGE SCALE GENOMIC DNA]</scope>
    <source>
        <strain evidence="6 7">SCSIO 52909</strain>
    </source>
</reference>
<dbReference type="SUPFAM" id="SSF56655">
    <property type="entry name" value="Carbohydrate phosphatase"/>
    <property type="match status" value="1"/>
</dbReference>
<dbReference type="Pfam" id="PF00459">
    <property type="entry name" value="Inositol_P"/>
    <property type="match status" value="1"/>
</dbReference>
<dbReference type="KEGG" id="rub:GBA63_05270"/>
<name>A0A6G8Q6L3_9ACTN</name>
<feature type="binding site" evidence="4">
    <location>
        <position position="84"/>
    </location>
    <ligand>
        <name>Mg(2+)</name>
        <dbReference type="ChEBI" id="CHEBI:18420"/>
        <label>1</label>
        <note>catalytic</note>
    </ligand>
</feature>
<sequence length="297" mass="31866">MSDSREVHEFACDIARRAGELQLSRAENVGEIVEKAPKDVVTEVDLLCERLMVEAIRERYPEDSILSEEQSGEISDTGRTWLLDPVDGTANYTKANPMYCACVAVLENGRVTHAAVAAPRIGDLYHARLGGGAFRETGGRTIPLRVSETKSLEYAVVGADLSLRGWGKAQEPGLQKVLFDSWQLRALEAPASGGLARRRLPRRLRRHPQHGLGLRSHGPPRLRGRGRATDLDGSPGPRTPGPHRHQRRRPRRGLEGTGGVDAPGNVLDAPCGTTGYCSGSAAGDAEAGAGEAGRCSG</sequence>
<evidence type="ECO:0000256" key="2">
    <source>
        <dbReference type="ARBA" id="ARBA00022801"/>
    </source>
</evidence>
<organism evidence="6 7">
    <name type="scientific">Rubrobacter tropicus</name>
    <dbReference type="NCBI Taxonomy" id="2653851"/>
    <lineage>
        <taxon>Bacteria</taxon>
        <taxon>Bacillati</taxon>
        <taxon>Actinomycetota</taxon>
        <taxon>Rubrobacteria</taxon>
        <taxon>Rubrobacterales</taxon>
        <taxon>Rubrobacteraceae</taxon>
        <taxon>Rubrobacter</taxon>
    </lineage>
</organism>
<dbReference type="CDD" id="cd01637">
    <property type="entry name" value="IMPase_like"/>
    <property type="match status" value="1"/>
</dbReference>
<dbReference type="RefSeq" id="WP_166174140.1">
    <property type="nucleotide sequence ID" value="NZ_CP045119.1"/>
</dbReference>
<evidence type="ECO:0000256" key="4">
    <source>
        <dbReference type="PIRSR" id="PIRSR600760-2"/>
    </source>
</evidence>
<dbReference type="EMBL" id="CP045119">
    <property type="protein sequence ID" value="QIN82121.1"/>
    <property type="molecule type" value="Genomic_DNA"/>
</dbReference>
<dbReference type="Proteomes" id="UP000501452">
    <property type="component" value="Chromosome"/>
</dbReference>
<comment type="cofactor">
    <cofactor evidence="4">
        <name>Mg(2+)</name>
        <dbReference type="ChEBI" id="CHEBI:18420"/>
    </cofactor>
</comment>
<protein>
    <recommendedName>
        <fullName evidence="8">Inositol monophosphatase</fullName>
    </recommendedName>
</protein>
<dbReference type="GO" id="GO:0007165">
    <property type="term" value="P:signal transduction"/>
    <property type="evidence" value="ECO:0007669"/>
    <property type="project" value="TreeGrafter"/>
</dbReference>
<feature type="compositionally biased region" description="Basic residues" evidence="5">
    <location>
        <begin position="241"/>
        <end position="251"/>
    </location>
</feature>
<dbReference type="PRINTS" id="PR00377">
    <property type="entry name" value="IMPHPHTASES"/>
</dbReference>
<keyword evidence="1 4" id="KW-0479">Metal-binding</keyword>
<evidence type="ECO:0008006" key="8">
    <source>
        <dbReference type="Google" id="ProtNLM"/>
    </source>
</evidence>
<feature type="compositionally biased region" description="Low complexity" evidence="5">
    <location>
        <begin position="278"/>
        <end position="297"/>
    </location>
</feature>
<keyword evidence="3 4" id="KW-0460">Magnesium</keyword>
<evidence type="ECO:0000256" key="1">
    <source>
        <dbReference type="ARBA" id="ARBA00022723"/>
    </source>
</evidence>
<evidence type="ECO:0000256" key="5">
    <source>
        <dbReference type="SAM" id="MobiDB-lite"/>
    </source>
</evidence>
<evidence type="ECO:0000313" key="6">
    <source>
        <dbReference type="EMBL" id="QIN82121.1"/>
    </source>
</evidence>
<gene>
    <name evidence="6" type="ORF">GBA63_05270</name>
</gene>
<dbReference type="Gene3D" id="3.30.540.10">
    <property type="entry name" value="Fructose-1,6-Bisphosphatase, subunit A, domain 1"/>
    <property type="match status" value="1"/>
</dbReference>
<dbReference type="AlphaFoldDB" id="A0A6G8Q6L3"/>
<feature type="compositionally biased region" description="Basic residues" evidence="5">
    <location>
        <begin position="198"/>
        <end position="209"/>
    </location>
</feature>
<dbReference type="InterPro" id="IPR020583">
    <property type="entry name" value="Inositol_monoP_metal-BS"/>
</dbReference>
<feature type="binding site" evidence="4">
    <location>
        <position position="87"/>
    </location>
    <ligand>
        <name>Mg(2+)</name>
        <dbReference type="ChEBI" id="CHEBI:18420"/>
        <label>1</label>
        <note>catalytic</note>
    </ligand>
</feature>
<evidence type="ECO:0000256" key="3">
    <source>
        <dbReference type="ARBA" id="ARBA00022842"/>
    </source>
</evidence>
<accession>A0A6G8Q6L3</accession>
<evidence type="ECO:0000313" key="7">
    <source>
        <dbReference type="Proteomes" id="UP000501452"/>
    </source>
</evidence>
<keyword evidence="2" id="KW-0378">Hydrolase</keyword>
<dbReference type="InterPro" id="IPR000760">
    <property type="entry name" value="Inositol_monophosphatase-like"/>
</dbReference>
<dbReference type="GO" id="GO:0008934">
    <property type="term" value="F:inositol monophosphate 1-phosphatase activity"/>
    <property type="evidence" value="ECO:0007669"/>
    <property type="project" value="TreeGrafter"/>
</dbReference>
<dbReference type="PANTHER" id="PTHR20854:SF4">
    <property type="entry name" value="INOSITOL-1-MONOPHOSPHATASE-RELATED"/>
    <property type="match status" value="1"/>
</dbReference>
<dbReference type="GO" id="GO:0046872">
    <property type="term" value="F:metal ion binding"/>
    <property type="evidence" value="ECO:0007669"/>
    <property type="project" value="UniProtKB-KW"/>
</dbReference>
<dbReference type="PANTHER" id="PTHR20854">
    <property type="entry name" value="INOSITOL MONOPHOSPHATASE"/>
    <property type="match status" value="1"/>
</dbReference>
<keyword evidence="7" id="KW-1185">Reference proteome</keyword>